<proteinExistence type="predicted"/>
<reference evidence="1" key="1">
    <citation type="submission" date="2021-02" db="EMBL/GenBank/DDBJ databases">
        <authorList>
            <person name="Dougan E. K."/>
            <person name="Rhodes N."/>
            <person name="Thang M."/>
            <person name="Chan C."/>
        </authorList>
    </citation>
    <scope>NUCLEOTIDE SEQUENCE</scope>
</reference>
<gene>
    <name evidence="1" type="ORF">SPIL2461_LOCUS8701</name>
</gene>
<evidence type="ECO:0000313" key="2">
    <source>
        <dbReference type="Proteomes" id="UP000649617"/>
    </source>
</evidence>
<accession>A0A812PYI5</accession>
<comment type="caution">
    <text evidence="1">The sequence shown here is derived from an EMBL/GenBank/DDBJ whole genome shotgun (WGS) entry which is preliminary data.</text>
</comment>
<name>A0A812PYI5_SYMPI</name>
<dbReference type="AlphaFoldDB" id="A0A812PYI5"/>
<keyword evidence="2" id="KW-1185">Reference proteome</keyword>
<dbReference type="OrthoDB" id="408172at2759"/>
<sequence>ERLFQGKKCLEDWYFSENSGCELAGDVYLQAEHEEVLAFAEEIASKRRRTLPANYRDVPMQQHMTCLVPPGAMARLATYEKVRAERQSLTGEFMCDLDHNLDCGPSCGPEMPPLDTHPKIYSFKAGRLLLGKELLAAQGVDMYPGLAGQRGISPLAQIFENFRDQDLRFLAGNAIHIPAFAAWILFCAGNVVSRETYSKLPMPMKEPPPIEDTAGSADAEFENDLMKKVRADFAATAAGTLQSHGKRARLRL</sequence>
<dbReference type="EMBL" id="CAJNIZ010014464">
    <property type="protein sequence ID" value="CAE7362436.1"/>
    <property type="molecule type" value="Genomic_DNA"/>
</dbReference>
<protein>
    <submittedName>
        <fullName evidence="1">Uncharacterized protein</fullName>
    </submittedName>
</protein>
<evidence type="ECO:0000313" key="1">
    <source>
        <dbReference type="EMBL" id="CAE7362436.1"/>
    </source>
</evidence>
<feature type="non-terminal residue" evidence="1">
    <location>
        <position position="252"/>
    </location>
</feature>
<dbReference type="Proteomes" id="UP000649617">
    <property type="component" value="Unassembled WGS sequence"/>
</dbReference>
<organism evidence="1 2">
    <name type="scientific">Symbiodinium pilosum</name>
    <name type="common">Dinoflagellate</name>
    <dbReference type="NCBI Taxonomy" id="2952"/>
    <lineage>
        <taxon>Eukaryota</taxon>
        <taxon>Sar</taxon>
        <taxon>Alveolata</taxon>
        <taxon>Dinophyceae</taxon>
        <taxon>Suessiales</taxon>
        <taxon>Symbiodiniaceae</taxon>
        <taxon>Symbiodinium</taxon>
    </lineage>
</organism>